<name>A0A6N2UYV1_BLAHA</name>
<evidence type="ECO:0008006" key="2">
    <source>
        <dbReference type="Google" id="ProtNLM"/>
    </source>
</evidence>
<sequence length="79" mass="9572">MRLEKLQNLLKEKRFPFTYSEEDGCGSIDFEYRGVAYHVWEFFDDDIWGAETNVKNMGRHEDLFGEYEREIIDIVQTWN</sequence>
<evidence type="ECO:0000313" key="1">
    <source>
        <dbReference type="EMBL" id="VYT21872.1"/>
    </source>
</evidence>
<reference evidence="1" key="1">
    <citation type="submission" date="2019-11" db="EMBL/GenBank/DDBJ databases">
        <authorList>
            <person name="Feng L."/>
        </authorList>
    </citation>
    <scope>NUCLEOTIDE SEQUENCE</scope>
    <source>
        <strain evidence="1">BhanseniiLFYP23</strain>
    </source>
</reference>
<proteinExistence type="predicted"/>
<protein>
    <recommendedName>
        <fullName evidence="2">Kinase</fullName>
    </recommendedName>
</protein>
<dbReference type="RefSeq" id="WP_003020958.1">
    <property type="nucleotide sequence ID" value="NZ_CACRSY010000014.1"/>
</dbReference>
<dbReference type="AlphaFoldDB" id="A0A6N2UYV1"/>
<organism evidence="1">
    <name type="scientific">Blautia hansenii</name>
    <name type="common">Ruminococcus hansenii</name>
    <dbReference type="NCBI Taxonomy" id="1322"/>
    <lineage>
        <taxon>Bacteria</taxon>
        <taxon>Bacillati</taxon>
        <taxon>Bacillota</taxon>
        <taxon>Clostridia</taxon>
        <taxon>Lachnospirales</taxon>
        <taxon>Lachnospiraceae</taxon>
        <taxon>Blautia</taxon>
    </lineage>
</organism>
<dbReference type="EMBL" id="CACRSY010000014">
    <property type="protein sequence ID" value="VYT21872.1"/>
    <property type="molecule type" value="Genomic_DNA"/>
</dbReference>
<gene>
    <name evidence="1" type="ORF">BHLFYP23_00681</name>
</gene>
<accession>A0A6N2UYV1</accession>